<organism evidence="1 2">
    <name type="scientific">Meloidogyne enterolobii</name>
    <name type="common">Root-knot nematode worm</name>
    <name type="synonym">Meloidogyne mayaguensis</name>
    <dbReference type="NCBI Taxonomy" id="390850"/>
    <lineage>
        <taxon>Eukaryota</taxon>
        <taxon>Metazoa</taxon>
        <taxon>Ecdysozoa</taxon>
        <taxon>Nematoda</taxon>
        <taxon>Chromadorea</taxon>
        <taxon>Rhabditida</taxon>
        <taxon>Tylenchina</taxon>
        <taxon>Tylenchomorpha</taxon>
        <taxon>Tylenchoidea</taxon>
        <taxon>Meloidogynidae</taxon>
        <taxon>Meloidogyninae</taxon>
        <taxon>Meloidogyne</taxon>
    </lineage>
</organism>
<reference evidence="1" key="1">
    <citation type="submission" date="2023-11" db="EMBL/GenBank/DDBJ databases">
        <authorList>
            <person name="Poullet M."/>
        </authorList>
    </citation>
    <scope>NUCLEOTIDE SEQUENCE</scope>
    <source>
        <strain evidence="1">E1834</strain>
    </source>
</reference>
<keyword evidence="2" id="KW-1185">Reference proteome</keyword>
<comment type="caution">
    <text evidence="1">The sequence shown here is derived from an EMBL/GenBank/DDBJ whole genome shotgun (WGS) entry which is preliminary data.</text>
</comment>
<gene>
    <name evidence="1" type="ORF">MENTE1834_LOCUS28607</name>
</gene>
<proteinExistence type="predicted"/>
<sequence length="105" mass="12613">MTIGCWTISNLSSLINLFVSLILYYFNKDYLFISIFTICLTIQLNPYYLLLLAPLILHFNQRKFSLIFIFVTSSILFLCLNLYLEENWKDMFRNTFGFLLVYLFY</sequence>
<evidence type="ECO:0000313" key="2">
    <source>
        <dbReference type="Proteomes" id="UP001497535"/>
    </source>
</evidence>
<dbReference type="EMBL" id="CAVMJV010000044">
    <property type="protein sequence ID" value="CAK5081378.1"/>
    <property type="molecule type" value="Genomic_DNA"/>
</dbReference>
<protein>
    <submittedName>
        <fullName evidence="1">Uncharacterized protein</fullName>
    </submittedName>
</protein>
<accession>A0ACB0ZQZ1</accession>
<name>A0ACB0ZQZ1_MELEN</name>
<evidence type="ECO:0000313" key="1">
    <source>
        <dbReference type="EMBL" id="CAK5081378.1"/>
    </source>
</evidence>
<dbReference type="Proteomes" id="UP001497535">
    <property type="component" value="Unassembled WGS sequence"/>
</dbReference>